<evidence type="ECO:0000259" key="1">
    <source>
        <dbReference type="PROSITE" id="PS50162"/>
    </source>
</evidence>
<protein>
    <submittedName>
        <fullName evidence="2">Circadian clock protein, KaiC</fullName>
    </submittedName>
</protein>
<dbReference type="InterPro" id="IPR051347">
    <property type="entry name" value="Circadian_clock_KaiC-rel"/>
</dbReference>
<proteinExistence type="predicted"/>
<dbReference type="GO" id="GO:0005524">
    <property type="term" value="F:ATP binding"/>
    <property type="evidence" value="ECO:0007669"/>
    <property type="project" value="InterPro"/>
</dbReference>
<dbReference type="Gene3D" id="3.40.50.300">
    <property type="entry name" value="P-loop containing nucleotide triphosphate hydrolases"/>
    <property type="match status" value="1"/>
</dbReference>
<sequence>MKIPTGIAGLDRMLRGGLLPGRPYLVVGPPGSGKTTLSLEFLLRGVREGEEVLYVTLEEPPNEIRANFRGLGPDLSRIWVFDAIPDVMRYEKTPFKDIAAVRSATQLGSYPESIRKTGEFTSVEVTFSASSRP</sequence>
<gene>
    <name evidence="2" type="ORF">B1B_00906</name>
</gene>
<name>T1CA84_9ZZZZ</name>
<dbReference type="InterPro" id="IPR027417">
    <property type="entry name" value="P-loop_NTPase"/>
</dbReference>
<accession>T1CA84</accession>
<dbReference type="PROSITE" id="PS50162">
    <property type="entry name" value="RECA_2"/>
    <property type="match status" value="1"/>
</dbReference>
<dbReference type="PRINTS" id="PR01874">
    <property type="entry name" value="DNAREPAIRADA"/>
</dbReference>
<dbReference type="InterPro" id="IPR014774">
    <property type="entry name" value="KaiC-like_dom"/>
</dbReference>
<feature type="domain" description="RecA family profile 1" evidence="1">
    <location>
        <begin position="1"/>
        <end position="133"/>
    </location>
</feature>
<reference evidence="2" key="2">
    <citation type="journal article" date="2014" name="ISME J.">
        <title>Microbial stratification in low pH oxic and suboxic macroscopic growths along an acid mine drainage.</title>
        <authorList>
            <person name="Mendez-Garcia C."/>
            <person name="Mesa V."/>
            <person name="Sprenger R.R."/>
            <person name="Richter M."/>
            <person name="Diez M.S."/>
            <person name="Solano J."/>
            <person name="Bargiela R."/>
            <person name="Golyshina O.V."/>
            <person name="Manteca A."/>
            <person name="Ramos J.L."/>
            <person name="Gallego J.R."/>
            <person name="Llorente I."/>
            <person name="Martins Dos Santos V.A."/>
            <person name="Jensen O.N."/>
            <person name="Pelaez A.I."/>
            <person name="Sanchez J."/>
            <person name="Ferrer M."/>
        </authorList>
    </citation>
    <scope>NUCLEOTIDE SEQUENCE</scope>
</reference>
<dbReference type="AlphaFoldDB" id="T1CA84"/>
<dbReference type="SUPFAM" id="SSF52540">
    <property type="entry name" value="P-loop containing nucleoside triphosphate hydrolases"/>
    <property type="match status" value="1"/>
</dbReference>
<dbReference type="EMBL" id="AUZY01000664">
    <property type="protein sequence ID" value="EQD78093.1"/>
    <property type="molecule type" value="Genomic_DNA"/>
</dbReference>
<organism evidence="2">
    <name type="scientific">mine drainage metagenome</name>
    <dbReference type="NCBI Taxonomy" id="410659"/>
    <lineage>
        <taxon>unclassified sequences</taxon>
        <taxon>metagenomes</taxon>
        <taxon>ecological metagenomes</taxon>
    </lineage>
</organism>
<dbReference type="GO" id="GO:0003677">
    <property type="term" value="F:DNA binding"/>
    <property type="evidence" value="ECO:0007669"/>
    <property type="project" value="InterPro"/>
</dbReference>
<reference evidence="2" key="1">
    <citation type="submission" date="2013-08" db="EMBL/GenBank/DDBJ databases">
        <authorList>
            <person name="Mendez C."/>
            <person name="Richter M."/>
            <person name="Ferrer M."/>
            <person name="Sanchez J."/>
        </authorList>
    </citation>
    <scope>NUCLEOTIDE SEQUENCE</scope>
</reference>
<dbReference type="GO" id="GO:0140664">
    <property type="term" value="F:ATP-dependent DNA damage sensor activity"/>
    <property type="evidence" value="ECO:0007669"/>
    <property type="project" value="InterPro"/>
</dbReference>
<comment type="caution">
    <text evidence="2">The sequence shown here is derived from an EMBL/GenBank/DDBJ whole genome shotgun (WGS) entry which is preliminary data.</text>
</comment>
<dbReference type="Pfam" id="PF06745">
    <property type="entry name" value="ATPase"/>
    <property type="match status" value="1"/>
</dbReference>
<dbReference type="PANTHER" id="PTHR42926:SF1">
    <property type="entry name" value="CIRCADIAN CLOCK OSCILLATOR PROTEIN KAIC 1"/>
    <property type="match status" value="1"/>
</dbReference>
<evidence type="ECO:0000313" key="2">
    <source>
        <dbReference type="EMBL" id="EQD78093.1"/>
    </source>
</evidence>
<dbReference type="PANTHER" id="PTHR42926">
    <property type="match status" value="1"/>
</dbReference>
<dbReference type="InterPro" id="IPR020588">
    <property type="entry name" value="RecA_ATP-bd"/>
</dbReference>
<dbReference type="GO" id="GO:0006281">
    <property type="term" value="P:DNA repair"/>
    <property type="evidence" value="ECO:0007669"/>
    <property type="project" value="InterPro"/>
</dbReference>